<dbReference type="PROSITE" id="PS50965">
    <property type="entry name" value="NERD"/>
    <property type="match status" value="1"/>
</dbReference>
<gene>
    <name evidence="2" type="ORF">San01_48160</name>
</gene>
<sequence>MSDLRVSAWKRYGHDRVYVSLPDGTTVAWLDRKSGIVTVFLPEHEAAARQALAIYLPATQKPAPSPMTAADDLALNQPGQALRQKLAEVSPGRFALIVARLLRRKTEADSWRKGLAGERDIGRELARLTRSGWRVLHSIPLPREVDIDHLLIGPGGVFSINTKHHRDASVWVGDDSVKVNHGQARPYVRKARHEALRAGRAITRRCGFAVEVQPALVFVGAKRVDVVPTLHDVRVIRGKEVAALGPLSGALTPEEIELIYIAARDRRTWIEA</sequence>
<reference evidence="2 3" key="1">
    <citation type="submission" date="2019-10" db="EMBL/GenBank/DDBJ databases">
        <title>Whole genome shotgun sequence of Streptomyces angustmyceticus NBRC 3934.</title>
        <authorList>
            <person name="Hosoyama A."/>
            <person name="Ichikawa N."/>
            <person name="Kimura A."/>
            <person name="Kitahashi Y."/>
            <person name="Komaki H."/>
            <person name="Uohara A."/>
        </authorList>
    </citation>
    <scope>NUCLEOTIDE SEQUENCE [LARGE SCALE GENOMIC DNA]</scope>
    <source>
        <strain evidence="2 3">NBRC 3934</strain>
    </source>
</reference>
<organism evidence="2 3">
    <name type="scientific">Streptomyces angustmyceticus</name>
    <dbReference type="NCBI Taxonomy" id="285578"/>
    <lineage>
        <taxon>Bacteria</taxon>
        <taxon>Bacillati</taxon>
        <taxon>Actinomycetota</taxon>
        <taxon>Actinomycetes</taxon>
        <taxon>Kitasatosporales</taxon>
        <taxon>Streptomycetaceae</taxon>
        <taxon>Streptomyces</taxon>
    </lineage>
</organism>
<name>A0A5J4LLE9_9ACTN</name>
<evidence type="ECO:0000313" key="2">
    <source>
        <dbReference type="EMBL" id="GES32329.1"/>
    </source>
</evidence>
<dbReference type="EMBL" id="BLAG01000013">
    <property type="protein sequence ID" value="GES32329.1"/>
    <property type="molecule type" value="Genomic_DNA"/>
</dbReference>
<evidence type="ECO:0000313" key="3">
    <source>
        <dbReference type="Proteomes" id="UP000325598"/>
    </source>
</evidence>
<proteinExistence type="predicted"/>
<comment type="caution">
    <text evidence="2">The sequence shown here is derived from an EMBL/GenBank/DDBJ whole genome shotgun (WGS) entry which is preliminary data.</text>
</comment>
<feature type="domain" description="NERD" evidence="1">
    <location>
        <begin position="113"/>
        <end position="225"/>
    </location>
</feature>
<protein>
    <recommendedName>
        <fullName evidence="1">NERD domain-containing protein</fullName>
    </recommendedName>
</protein>
<accession>A0A5J4LLE9</accession>
<dbReference type="OrthoDB" id="5793358at2"/>
<dbReference type="Proteomes" id="UP000325598">
    <property type="component" value="Unassembled WGS sequence"/>
</dbReference>
<dbReference type="AlphaFoldDB" id="A0A5J4LLE9"/>
<keyword evidence="3" id="KW-1185">Reference proteome</keyword>
<dbReference type="InterPro" id="IPR011528">
    <property type="entry name" value="NERD"/>
</dbReference>
<dbReference type="Pfam" id="PF08378">
    <property type="entry name" value="NERD"/>
    <property type="match status" value="1"/>
</dbReference>
<evidence type="ECO:0000259" key="1">
    <source>
        <dbReference type="PROSITE" id="PS50965"/>
    </source>
</evidence>